<dbReference type="Gene3D" id="3.90.190.20">
    <property type="entry name" value="Mur ligase, C-terminal domain"/>
    <property type="match status" value="1"/>
</dbReference>
<comment type="catalytic activity">
    <reaction evidence="16 17 18">
        <text>UDP-N-acetyl-alpha-D-muramoyl-L-alanine + D-glutamate + ATP = UDP-N-acetyl-alpha-D-muramoyl-L-alanyl-D-glutamate + ADP + phosphate + H(+)</text>
        <dbReference type="Rhea" id="RHEA:16429"/>
        <dbReference type="ChEBI" id="CHEBI:15378"/>
        <dbReference type="ChEBI" id="CHEBI:29986"/>
        <dbReference type="ChEBI" id="CHEBI:30616"/>
        <dbReference type="ChEBI" id="CHEBI:43474"/>
        <dbReference type="ChEBI" id="CHEBI:83898"/>
        <dbReference type="ChEBI" id="CHEBI:83900"/>
        <dbReference type="ChEBI" id="CHEBI:456216"/>
        <dbReference type="EC" id="6.3.2.9"/>
    </reaction>
</comment>
<dbReference type="SUPFAM" id="SSF51984">
    <property type="entry name" value="MurCD N-terminal domain"/>
    <property type="match status" value="1"/>
</dbReference>
<dbReference type="EC" id="6.3.2.9" evidence="5 17"/>
<evidence type="ECO:0000256" key="7">
    <source>
        <dbReference type="ARBA" id="ARBA00022490"/>
    </source>
</evidence>
<keyword evidence="22" id="KW-1185">Reference proteome</keyword>
<gene>
    <name evidence="17" type="primary">murD</name>
    <name evidence="21" type="ORF">EV207_11212</name>
</gene>
<keyword evidence="17 18" id="KW-0132">Cell division</keyword>
<evidence type="ECO:0000256" key="2">
    <source>
        <dbReference type="ARBA" id="ARBA00004496"/>
    </source>
</evidence>
<evidence type="ECO:0000256" key="8">
    <source>
        <dbReference type="ARBA" id="ARBA00022598"/>
    </source>
</evidence>
<keyword evidence="13 17" id="KW-0961">Cell wall biogenesis/degradation</keyword>
<dbReference type="SUPFAM" id="SSF53244">
    <property type="entry name" value="MurD-like peptide ligases, peptide-binding domain"/>
    <property type="match status" value="1"/>
</dbReference>
<evidence type="ECO:0000256" key="1">
    <source>
        <dbReference type="ARBA" id="ARBA00002734"/>
    </source>
</evidence>
<feature type="domain" description="Mur ligase C-terminal" evidence="19">
    <location>
        <begin position="313"/>
        <end position="426"/>
    </location>
</feature>
<evidence type="ECO:0000256" key="4">
    <source>
        <dbReference type="ARBA" id="ARBA00010416"/>
    </source>
</evidence>
<sequence>MKNIFDYKGKQVLVLGLAKSGYTAAKLLHRLGAEVTVNDMASLDQDPHAAELKSMGVHIVDGGHPDYLIHENLYTIVKNPGIPYTNPLIASAMDKKVPVITEVELASQISEAEFIGITGSNGKTTTTMMLGEMMKGSEYEAIVAGNIGTVLSEVVQDATNNNIIVTELSSFQLLGTKDFSPHVAIILNLFEAHLDYHGTLQEYGRAKAKITANQKENDILIYNADNFHVVELIRDSKATKIPFSAAASTKKGAYIEMGAIYYKGEKIVHVDDMAMPGAHNAENALAAIAAAKVYNVSTGFLQKVLKTFSGVPHRLEFIKEKDGRLFYNDSKATNILATTKALAAFRQPTILLAGGLDRGGSFDALIPALDRVKSVVAFGETREKIKAAAEQAGVKTIKIADNVDEAVQQAYGLSDTGDVILLSPACASWDQYKSFEQRGDMFIKRVHML</sequence>
<dbReference type="GO" id="GO:0005524">
    <property type="term" value="F:ATP binding"/>
    <property type="evidence" value="ECO:0007669"/>
    <property type="project" value="UniProtKB-UniRule"/>
</dbReference>
<dbReference type="InterPro" id="IPR013221">
    <property type="entry name" value="Mur_ligase_cen"/>
</dbReference>
<dbReference type="GO" id="GO:0008764">
    <property type="term" value="F:UDP-N-acetylmuramoylalanine-D-glutamate ligase activity"/>
    <property type="evidence" value="ECO:0007669"/>
    <property type="project" value="UniProtKB-UniRule"/>
</dbReference>
<keyword evidence="17 18" id="KW-0131">Cell cycle</keyword>
<dbReference type="InterPro" id="IPR005762">
    <property type="entry name" value="MurD"/>
</dbReference>
<evidence type="ECO:0000256" key="15">
    <source>
        <dbReference type="ARBA" id="ARBA00032324"/>
    </source>
</evidence>
<feature type="domain" description="Mur ligase central" evidence="20">
    <location>
        <begin position="117"/>
        <end position="291"/>
    </location>
</feature>
<dbReference type="Pfam" id="PF08245">
    <property type="entry name" value="Mur_ligase_M"/>
    <property type="match status" value="1"/>
</dbReference>
<dbReference type="UniPathway" id="UPA00219"/>
<dbReference type="InterPro" id="IPR004101">
    <property type="entry name" value="Mur_ligase_C"/>
</dbReference>
<dbReference type="RefSeq" id="WP_132745987.1">
    <property type="nucleotide sequence ID" value="NZ_SLXK01000012.1"/>
</dbReference>
<evidence type="ECO:0000256" key="6">
    <source>
        <dbReference type="ARBA" id="ARBA00015655"/>
    </source>
</evidence>
<evidence type="ECO:0000256" key="9">
    <source>
        <dbReference type="ARBA" id="ARBA00022741"/>
    </source>
</evidence>
<dbReference type="HAMAP" id="MF_00639">
    <property type="entry name" value="MurD"/>
    <property type="match status" value="1"/>
</dbReference>
<dbReference type="Proteomes" id="UP000295416">
    <property type="component" value="Unassembled WGS sequence"/>
</dbReference>
<comment type="caution">
    <text evidence="21">The sequence shown here is derived from an EMBL/GenBank/DDBJ whole genome shotgun (WGS) entry which is preliminary data.</text>
</comment>
<evidence type="ECO:0000313" key="22">
    <source>
        <dbReference type="Proteomes" id="UP000295416"/>
    </source>
</evidence>
<dbReference type="Gene3D" id="3.40.50.720">
    <property type="entry name" value="NAD(P)-binding Rossmann-like Domain"/>
    <property type="match status" value="1"/>
</dbReference>
<evidence type="ECO:0000256" key="5">
    <source>
        <dbReference type="ARBA" id="ARBA00012212"/>
    </source>
</evidence>
<dbReference type="GO" id="GO:0008360">
    <property type="term" value="P:regulation of cell shape"/>
    <property type="evidence" value="ECO:0007669"/>
    <property type="project" value="UniProtKB-KW"/>
</dbReference>
<dbReference type="Pfam" id="PF02875">
    <property type="entry name" value="Mur_ligase_C"/>
    <property type="match status" value="1"/>
</dbReference>
<organism evidence="21 22">
    <name type="scientific">Scopulibacillus darangshiensis</name>
    <dbReference type="NCBI Taxonomy" id="442528"/>
    <lineage>
        <taxon>Bacteria</taxon>
        <taxon>Bacillati</taxon>
        <taxon>Bacillota</taxon>
        <taxon>Bacilli</taxon>
        <taxon>Bacillales</taxon>
        <taxon>Sporolactobacillaceae</taxon>
        <taxon>Scopulibacillus</taxon>
    </lineage>
</organism>
<comment type="subcellular location">
    <subcellularLocation>
        <location evidence="2 17 18">Cytoplasm</location>
    </subcellularLocation>
</comment>
<evidence type="ECO:0000256" key="10">
    <source>
        <dbReference type="ARBA" id="ARBA00022840"/>
    </source>
</evidence>
<keyword evidence="7 17" id="KW-0963">Cytoplasm</keyword>
<dbReference type="NCBIfam" id="TIGR01087">
    <property type="entry name" value="murD"/>
    <property type="match status" value="1"/>
</dbReference>
<dbReference type="PANTHER" id="PTHR43692">
    <property type="entry name" value="UDP-N-ACETYLMURAMOYLALANINE--D-GLUTAMATE LIGASE"/>
    <property type="match status" value="1"/>
</dbReference>
<evidence type="ECO:0000313" key="21">
    <source>
        <dbReference type="EMBL" id="TCP29090.1"/>
    </source>
</evidence>
<reference evidence="21 22" key="1">
    <citation type="submission" date="2019-03" db="EMBL/GenBank/DDBJ databases">
        <title>Genomic Encyclopedia of Type Strains, Phase IV (KMG-IV): sequencing the most valuable type-strain genomes for metagenomic binning, comparative biology and taxonomic classification.</title>
        <authorList>
            <person name="Goeker M."/>
        </authorList>
    </citation>
    <scope>NUCLEOTIDE SEQUENCE [LARGE SCALE GENOMIC DNA]</scope>
    <source>
        <strain evidence="21 22">DSM 19377</strain>
    </source>
</reference>
<keyword evidence="11 17" id="KW-0133">Cell shape</keyword>
<dbReference type="InterPro" id="IPR036565">
    <property type="entry name" value="Mur-like_cat_sf"/>
</dbReference>
<evidence type="ECO:0000256" key="18">
    <source>
        <dbReference type="RuleBase" id="RU003664"/>
    </source>
</evidence>
<comment type="function">
    <text evidence="1 17 18">Cell wall formation. Catalyzes the addition of glutamate to the nucleotide precursor UDP-N-acetylmuramoyl-L-alanine (UMA).</text>
</comment>
<proteinExistence type="inferred from homology"/>
<evidence type="ECO:0000256" key="14">
    <source>
        <dbReference type="ARBA" id="ARBA00030398"/>
    </source>
</evidence>
<dbReference type="AlphaFoldDB" id="A0A4R2P301"/>
<keyword evidence="10 17" id="KW-0067">ATP-binding</keyword>
<comment type="similarity">
    <text evidence="4 17">Belongs to the MurCDEF family.</text>
</comment>
<dbReference type="Pfam" id="PF21799">
    <property type="entry name" value="MurD-like_N"/>
    <property type="match status" value="1"/>
</dbReference>
<dbReference type="PANTHER" id="PTHR43692:SF1">
    <property type="entry name" value="UDP-N-ACETYLMURAMOYLALANINE--D-GLUTAMATE LIGASE"/>
    <property type="match status" value="1"/>
</dbReference>
<evidence type="ECO:0000256" key="13">
    <source>
        <dbReference type="ARBA" id="ARBA00023316"/>
    </source>
</evidence>
<feature type="binding site" evidence="17">
    <location>
        <begin position="119"/>
        <end position="125"/>
    </location>
    <ligand>
        <name>ATP</name>
        <dbReference type="ChEBI" id="CHEBI:30616"/>
    </ligand>
</feature>
<accession>A0A4R2P301</accession>
<keyword evidence="12 17" id="KW-0573">Peptidoglycan synthesis</keyword>
<evidence type="ECO:0000259" key="19">
    <source>
        <dbReference type="Pfam" id="PF02875"/>
    </source>
</evidence>
<evidence type="ECO:0000256" key="16">
    <source>
        <dbReference type="ARBA" id="ARBA00047632"/>
    </source>
</evidence>
<evidence type="ECO:0000256" key="17">
    <source>
        <dbReference type="HAMAP-Rule" id="MF_00639"/>
    </source>
</evidence>
<evidence type="ECO:0000256" key="3">
    <source>
        <dbReference type="ARBA" id="ARBA00004752"/>
    </source>
</evidence>
<dbReference type="GO" id="GO:0051301">
    <property type="term" value="P:cell division"/>
    <property type="evidence" value="ECO:0007669"/>
    <property type="project" value="UniProtKB-KW"/>
</dbReference>
<dbReference type="OrthoDB" id="9809796at2"/>
<name>A0A4R2P301_9BACL</name>
<comment type="pathway">
    <text evidence="3 17 18">Cell wall biogenesis; peptidoglycan biosynthesis.</text>
</comment>
<dbReference type="EMBL" id="SLXK01000012">
    <property type="protein sequence ID" value="TCP29090.1"/>
    <property type="molecule type" value="Genomic_DNA"/>
</dbReference>
<dbReference type="GO" id="GO:0005737">
    <property type="term" value="C:cytoplasm"/>
    <property type="evidence" value="ECO:0007669"/>
    <property type="project" value="UniProtKB-SubCell"/>
</dbReference>
<protein>
    <recommendedName>
        <fullName evidence="6 17">UDP-N-acetylmuramoylalanine--D-glutamate ligase</fullName>
        <ecNumber evidence="5 17">6.3.2.9</ecNumber>
    </recommendedName>
    <alternativeName>
        <fullName evidence="15 17">D-glutamic acid-adding enzyme</fullName>
    </alternativeName>
    <alternativeName>
        <fullName evidence="14 17">UDP-N-acetylmuramoyl-L-alanyl-D-glutamate synthetase</fullName>
    </alternativeName>
</protein>
<dbReference type="GO" id="GO:0071555">
    <property type="term" value="P:cell wall organization"/>
    <property type="evidence" value="ECO:0007669"/>
    <property type="project" value="UniProtKB-KW"/>
</dbReference>
<evidence type="ECO:0000256" key="11">
    <source>
        <dbReference type="ARBA" id="ARBA00022960"/>
    </source>
</evidence>
<keyword evidence="8 17" id="KW-0436">Ligase</keyword>
<evidence type="ECO:0000259" key="20">
    <source>
        <dbReference type="Pfam" id="PF08245"/>
    </source>
</evidence>
<dbReference type="InterPro" id="IPR036615">
    <property type="entry name" value="Mur_ligase_C_dom_sf"/>
</dbReference>
<dbReference type="Gene3D" id="3.40.1190.10">
    <property type="entry name" value="Mur-like, catalytic domain"/>
    <property type="match status" value="1"/>
</dbReference>
<evidence type="ECO:0000256" key="12">
    <source>
        <dbReference type="ARBA" id="ARBA00022984"/>
    </source>
</evidence>
<dbReference type="GO" id="GO:0009252">
    <property type="term" value="P:peptidoglycan biosynthetic process"/>
    <property type="evidence" value="ECO:0007669"/>
    <property type="project" value="UniProtKB-UniRule"/>
</dbReference>
<dbReference type="SUPFAM" id="SSF53623">
    <property type="entry name" value="MurD-like peptide ligases, catalytic domain"/>
    <property type="match status" value="1"/>
</dbReference>
<keyword evidence="9 17" id="KW-0547">Nucleotide-binding</keyword>